<dbReference type="InterPro" id="IPR052910">
    <property type="entry name" value="ABC-Purine-Binding"/>
</dbReference>
<evidence type="ECO:0000259" key="2">
    <source>
        <dbReference type="Pfam" id="PF02608"/>
    </source>
</evidence>
<dbReference type="CDD" id="cd19963">
    <property type="entry name" value="PBP1_BMP-like"/>
    <property type="match status" value="1"/>
</dbReference>
<accession>A0A1B1YAM6</accession>
<proteinExistence type="predicted"/>
<evidence type="ECO:0000313" key="4">
    <source>
        <dbReference type="Proteomes" id="UP000092971"/>
    </source>
</evidence>
<dbReference type="Pfam" id="PF02608">
    <property type="entry name" value="Bmp"/>
    <property type="match status" value="1"/>
</dbReference>
<dbReference type="OrthoDB" id="9769871at2"/>
<name>A0A1B1YAM6_THEST</name>
<dbReference type="Gene3D" id="3.40.50.2300">
    <property type="match status" value="2"/>
</dbReference>
<dbReference type="EMBL" id="CP014672">
    <property type="protein sequence ID" value="ANW97823.1"/>
    <property type="molecule type" value="Genomic_DNA"/>
</dbReference>
<dbReference type="Proteomes" id="UP000092971">
    <property type="component" value="Chromosome"/>
</dbReference>
<protein>
    <submittedName>
        <fullName evidence="3">Purine-binding protein</fullName>
    </submittedName>
</protein>
<dbReference type="PANTHER" id="PTHR43208:SF1">
    <property type="entry name" value="ABC TRANSPORTER SUBSTRATE-BINDING PROTEIN"/>
    <property type="match status" value="1"/>
</dbReference>
<gene>
    <name evidence="3" type="ORF">CSTERTH_01615</name>
</gene>
<dbReference type="InterPro" id="IPR003760">
    <property type="entry name" value="PnrA-like"/>
</dbReference>
<evidence type="ECO:0000313" key="3">
    <source>
        <dbReference type="EMBL" id="ANW97823.1"/>
    </source>
</evidence>
<dbReference type="RefSeq" id="WP_015358022.1">
    <property type="nucleotide sequence ID" value="NZ_CP014672.1"/>
</dbReference>
<evidence type="ECO:0000256" key="1">
    <source>
        <dbReference type="ARBA" id="ARBA00022729"/>
    </source>
</evidence>
<organism evidence="3 4">
    <name type="scientific">Thermoclostridium stercorarium subsp. thermolacticum DSM 2910</name>
    <dbReference type="NCBI Taxonomy" id="1121336"/>
    <lineage>
        <taxon>Bacteria</taxon>
        <taxon>Bacillati</taxon>
        <taxon>Bacillota</taxon>
        <taxon>Clostridia</taxon>
        <taxon>Eubacteriales</taxon>
        <taxon>Oscillospiraceae</taxon>
        <taxon>Thermoclostridium</taxon>
    </lineage>
</organism>
<sequence>MRQLPDVYRAARRMAIREYSSYISQGRNGYLPFLDGILKNMEIVSEVDLGIVEIPVKKIKGTYTYMRSTSFARNFMPLMDEDSEFASKWMAVYDAQINEGLRDPIKVYEYLNWFYVVEGNKRVSVLKYLNVYSYNAHVIRLIPKYDEQNKDIRLYYAFLKFYRNTGINEIWFSDERSFDALWKLIRNYEPPNLMLKGKERFRFFLNAVYRVFRKVYHELGGQNLPITTGDAFLDYIRLNGVPEQFFEDELRPSLERFILELDYYKHNSDIHIETQPVLKDERSFLSRLTTIRRHEEKIKVGFAIAKDIKTSSWSYAHELGRMHLEKVMKDQVETVCIDHVPETLEAYHYLKSLVDQGCEVIFSTSPEMINATLKLALEYPNIIFLNCSNMYSFKHVRTYFGRIHEPRFLAGITAGALTKTDKIGYIATCPTAEVISSINAFALGAKMVNADAEIFVEWTCDWDNEASTNSAGLKLARRGVDIISHHNTLANRKFSKEYGVYSIRYDEKEENYTVENYISVPVWNWGIFYEKMVRSIMEGGIRSSADGTGKGVIRNYWWGMDSGILDFFYSRRLIPPETQKLINFLKDSIIEGRFNVFSGPLYDQQGRLRIPAGKSASREEIFSMDWLLDFINGEIPEIDTFYDFSDLSTGKMT</sequence>
<dbReference type="GO" id="GO:0005886">
    <property type="term" value="C:plasma membrane"/>
    <property type="evidence" value="ECO:0007669"/>
    <property type="project" value="InterPro"/>
</dbReference>
<feature type="domain" description="ABC transporter substrate-binding protein PnrA-like" evidence="2">
    <location>
        <begin position="298"/>
        <end position="542"/>
    </location>
</feature>
<dbReference type="PANTHER" id="PTHR43208">
    <property type="entry name" value="ABC TRANSPORTER SUBSTRATE-BINDING PROTEIN"/>
    <property type="match status" value="1"/>
</dbReference>
<reference evidence="3 4" key="1">
    <citation type="submission" date="2016-02" db="EMBL/GenBank/DDBJ databases">
        <title>Comparison of Clostridium stercorarium subspecies using comparative genomics and transcriptomics.</title>
        <authorList>
            <person name="Schellenberg J."/>
            <person name="Thallinger G."/>
            <person name="Levin D.B."/>
            <person name="Zhang X."/>
            <person name="Alvare G."/>
            <person name="Fristensky B."/>
            <person name="Sparling R."/>
        </authorList>
    </citation>
    <scope>NUCLEOTIDE SEQUENCE [LARGE SCALE GENOMIC DNA]</scope>
    <source>
        <strain evidence="3 4">DSM 2910</strain>
    </source>
</reference>
<keyword evidence="1" id="KW-0732">Signal</keyword>
<dbReference type="AlphaFoldDB" id="A0A1B1YAM6"/>